<keyword evidence="2" id="KW-1185">Reference proteome</keyword>
<dbReference type="EMBL" id="BGPR01000484">
    <property type="protein sequence ID" value="GBM22643.1"/>
    <property type="molecule type" value="Genomic_DNA"/>
</dbReference>
<evidence type="ECO:0000313" key="2">
    <source>
        <dbReference type="Proteomes" id="UP000499080"/>
    </source>
</evidence>
<dbReference type="Proteomes" id="UP000499080">
    <property type="component" value="Unassembled WGS sequence"/>
</dbReference>
<dbReference type="OrthoDB" id="1728974at2759"/>
<dbReference type="AlphaFoldDB" id="A0A4Y2E0F9"/>
<proteinExistence type="predicted"/>
<sequence>MRLPHAHILIWLKEKIRPEDVDNEIRADIPDTQEDPVLLDIVSKHMIHGPCGALNMKSPCMKDKKFTKRYLRKIICTLIAVQNYTGSMKNGQRSNFSKHSILYTPKFQKRENISFL</sequence>
<accession>A0A4Y2E0F9</accession>
<organism evidence="1 2">
    <name type="scientific">Araneus ventricosus</name>
    <name type="common">Orbweaver spider</name>
    <name type="synonym">Epeira ventricosa</name>
    <dbReference type="NCBI Taxonomy" id="182803"/>
    <lineage>
        <taxon>Eukaryota</taxon>
        <taxon>Metazoa</taxon>
        <taxon>Ecdysozoa</taxon>
        <taxon>Arthropoda</taxon>
        <taxon>Chelicerata</taxon>
        <taxon>Arachnida</taxon>
        <taxon>Araneae</taxon>
        <taxon>Araneomorphae</taxon>
        <taxon>Entelegynae</taxon>
        <taxon>Araneoidea</taxon>
        <taxon>Araneidae</taxon>
        <taxon>Araneus</taxon>
    </lineage>
</organism>
<reference evidence="1 2" key="1">
    <citation type="journal article" date="2019" name="Sci. Rep.">
        <title>Orb-weaving spider Araneus ventricosus genome elucidates the spidroin gene catalogue.</title>
        <authorList>
            <person name="Kono N."/>
            <person name="Nakamura H."/>
            <person name="Ohtoshi R."/>
            <person name="Moran D.A.P."/>
            <person name="Shinohara A."/>
            <person name="Yoshida Y."/>
            <person name="Fujiwara M."/>
            <person name="Mori M."/>
            <person name="Tomita M."/>
            <person name="Arakawa K."/>
        </authorList>
    </citation>
    <scope>NUCLEOTIDE SEQUENCE [LARGE SCALE GENOMIC DNA]</scope>
</reference>
<gene>
    <name evidence="1" type="ORF">AVEN_144431_1</name>
</gene>
<comment type="caution">
    <text evidence="1">The sequence shown here is derived from an EMBL/GenBank/DDBJ whole genome shotgun (WGS) entry which is preliminary data.</text>
</comment>
<protein>
    <recommendedName>
        <fullName evidence="3">Helitron helicase-like domain-containing protein</fullName>
    </recommendedName>
</protein>
<evidence type="ECO:0008006" key="3">
    <source>
        <dbReference type="Google" id="ProtNLM"/>
    </source>
</evidence>
<name>A0A4Y2E0F9_ARAVE</name>
<evidence type="ECO:0000313" key="1">
    <source>
        <dbReference type="EMBL" id="GBM22643.1"/>
    </source>
</evidence>